<dbReference type="EMBL" id="CP113520">
    <property type="protein sequence ID" value="WAJ27199.1"/>
    <property type="molecule type" value="Genomic_DNA"/>
</dbReference>
<reference evidence="1" key="1">
    <citation type="submission" date="2022-11" db="EMBL/GenBank/DDBJ databases">
        <title>beta-Carotene-producing bacterium, Jeongeuplla avenae sp. nov., alleviates the salt stress of Arabidopsis seedlings.</title>
        <authorList>
            <person name="Jiang L."/>
            <person name="Lee J."/>
        </authorList>
    </citation>
    <scope>NUCLEOTIDE SEQUENCE</scope>
    <source>
        <strain evidence="1">DY_R2A_6</strain>
    </source>
</reference>
<protein>
    <submittedName>
        <fullName evidence="1">DUF4139 domain-containing protein</fullName>
    </submittedName>
</protein>
<accession>A0ACD4NK91</accession>
<organism evidence="1 2">
    <name type="scientific">Antarcticirhabdus aurantiaca</name>
    <dbReference type="NCBI Taxonomy" id="2606717"/>
    <lineage>
        <taxon>Bacteria</taxon>
        <taxon>Pseudomonadati</taxon>
        <taxon>Pseudomonadota</taxon>
        <taxon>Alphaproteobacteria</taxon>
        <taxon>Hyphomicrobiales</taxon>
        <taxon>Aurantimonadaceae</taxon>
        <taxon>Antarcticirhabdus</taxon>
    </lineage>
</organism>
<name>A0ACD4NK91_9HYPH</name>
<keyword evidence="2" id="KW-1185">Reference proteome</keyword>
<dbReference type="Proteomes" id="UP001163223">
    <property type="component" value="Chromosome"/>
</dbReference>
<gene>
    <name evidence="1" type="ORF">OXU80_20425</name>
</gene>
<evidence type="ECO:0000313" key="2">
    <source>
        <dbReference type="Proteomes" id="UP001163223"/>
    </source>
</evidence>
<evidence type="ECO:0000313" key="1">
    <source>
        <dbReference type="EMBL" id="WAJ27199.1"/>
    </source>
</evidence>
<proteinExistence type="predicted"/>
<sequence>MTHPKTRGRRVALALAAVLAAGVVLPAWAAEPGAIKRVTLSSGGLAELMRTLPVARGGEVSFEVPIEQVDDVLKSLVVIGGAARVSSFSLGGAAPVEETFRRMPFSAEDLTGLPSLLGRLGGVAVEVKGAGAPLSGTVLGVSTRQGADGAQTPVLAVVADTGEVTDVPLAPGVLVRILDDGVRAKIAEASAALGRAKAEGSRTITLKLDGPAGGTADIAYVVAAPLWKSAYRVVADGATGTARLQAWAVLENATGETWDDVALTLVSGAPVTLRQRLFERYWRERPDVPVDVAGVAEPRPDEGAMGAGGSARAAKESRGRLVDMEAAPPPMALAAPAPMAEMAYADVADVQAATGSEGDLAATFAIDAPVDLAAGDTLSVPILDASVEAERVALFQAGATGPHPLAALRLVNGTGASLPPGILTIFDAADGHLGDAQLLGSAPGESRLVSFALDRKVRILREEEPLRSLVRVKSVDGALSAEFRSRIRTTYRIEGAADGPRKAVVEHAKRPGWDFSGATVEGETETVRRLTADVPAGGSALIEAVDERLDEEVIALDDAEPDLVLSWASELSDPAQKAALSDLASARREIANIEARIEEADARRDAIADEQARIRANLAAVPEGSALARGYLDDLTAQEAELDAIRAARPDLDARLRAQREAAAEALRRL</sequence>